<evidence type="ECO:0000313" key="2">
    <source>
        <dbReference type="Proteomes" id="UP000708208"/>
    </source>
</evidence>
<organism evidence="1 2">
    <name type="scientific">Allacma fusca</name>
    <dbReference type="NCBI Taxonomy" id="39272"/>
    <lineage>
        <taxon>Eukaryota</taxon>
        <taxon>Metazoa</taxon>
        <taxon>Ecdysozoa</taxon>
        <taxon>Arthropoda</taxon>
        <taxon>Hexapoda</taxon>
        <taxon>Collembola</taxon>
        <taxon>Symphypleona</taxon>
        <taxon>Sminthuridae</taxon>
        <taxon>Allacma</taxon>
    </lineage>
</organism>
<dbReference type="OrthoDB" id="1058301at2759"/>
<accession>A0A8J2K5X1</accession>
<dbReference type="EMBL" id="CAJVCH010250829">
    <property type="protein sequence ID" value="CAG7733545.1"/>
    <property type="molecule type" value="Genomic_DNA"/>
</dbReference>
<proteinExistence type="predicted"/>
<evidence type="ECO:0000313" key="1">
    <source>
        <dbReference type="EMBL" id="CAG7733545.1"/>
    </source>
</evidence>
<protein>
    <submittedName>
        <fullName evidence="1">Uncharacterized protein</fullName>
    </submittedName>
</protein>
<comment type="caution">
    <text evidence="1">The sequence shown here is derived from an EMBL/GenBank/DDBJ whole genome shotgun (WGS) entry which is preliminary data.</text>
</comment>
<gene>
    <name evidence="1" type="ORF">AFUS01_LOCUS21984</name>
</gene>
<keyword evidence="2" id="KW-1185">Reference proteome</keyword>
<feature type="non-terminal residue" evidence="1">
    <location>
        <position position="1"/>
    </location>
</feature>
<sequence>MIYKLNKTIGVVPEIKNPAFHNNGKSEPNFMEKRLLENLYNAGYPRKNDSRTNCSANIDGATFPIPCPPVIIQSFELPSLQYLKPNTNFDLLQLIDDDAPLLTYKGMEEISKVAQYYAPWKEYLYVGADADLKFNNKTWNQTEIDSLGGFVPPTEFPKVAHDLGMKIVLYTINDSHEKSTLGCANVTGCEAKNKTKELDYFFEL</sequence>
<dbReference type="AlphaFoldDB" id="A0A8J2K5X1"/>
<feature type="non-terminal residue" evidence="1">
    <location>
        <position position="204"/>
    </location>
</feature>
<dbReference type="Proteomes" id="UP000708208">
    <property type="component" value="Unassembled WGS sequence"/>
</dbReference>
<reference evidence="1" key="1">
    <citation type="submission" date="2021-06" db="EMBL/GenBank/DDBJ databases">
        <authorList>
            <person name="Hodson N. C."/>
            <person name="Mongue J. A."/>
            <person name="Jaron S. K."/>
        </authorList>
    </citation>
    <scope>NUCLEOTIDE SEQUENCE</scope>
</reference>
<name>A0A8J2K5X1_9HEXA</name>